<dbReference type="GO" id="GO:0016853">
    <property type="term" value="F:isomerase activity"/>
    <property type="evidence" value="ECO:0007669"/>
    <property type="project" value="UniProtKB-KW"/>
</dbReference>
<dbReference type="Proteomes" id="UP000229433">
    <property type="component" value="Unassembled WGS sequence"/>
</dbReference>
<name>A0A2G1VS35_9FLAO</name>
<dbReference type="EMBL" id="NQXA01000004">
    <property type="protein sequence ID" value="PHQ29420.1"/>
    <property type="molecule type" value="Genomic_DNA"/>
</dbReference>
<dbReference type="PANTHER" id="PTHR12110:SF41">
    <property type="entry name" value="INOSOSE DEHYDRATASE"/>
    <property type="match status" value="1"/>
</dbReference>
<dbReference type="PANTHER" id="PTHR12110">
    <property type="entry name" value="HYDROXYPYRUVATE ISOMERASE"/>
    <property type="match status" value="1"/>
</dbReference>
<gene>
    <name evidence="2" type="ORF">CJ305_08850</name>
</gene>
<sequence>MNNPISLHARHFVLAFLLTSIALVSCGEKKKDQQTDGTVAADTLETPTAQFGGLALYTVRDAMGEDAKTTLKTVAEDGYLNIEAAGYNEGMFYGMSPADFAAYLEEVNLKPISTHQGSVTLDNADQMIADVKAAGFTYFVVPVPPMGMFTYDAETQTMGMTGTVEELTSILNTLGEKCKAAGLQLLYHNHDFEYKPNADGVTPIDYMLENTNPELVNFQMDLFWVTKAGADPIAYFEKYPGRFKLWHVKDMDAEGRFAPVGEGSIDFARILAEKEASGMQYYFVEQDMTFNHTPLEAIKISHKALEEIGFK</sequence>
<keyword evidence="2" id="KW-0413">Isomerase</keyword>
<reference evidence="2 3" key="1">
    <citation type="submission" date="2017-08" db="EMBL/GenBank/DDBJ databases">
        <title>The whole genome shortgun sequences of strain Leeuwenhoekiella nanhaiensis G18 from the South China Sea.</title>
        <authorList>
            <person name="Liu Q."/>
        </authorList>
    </citation>
    <scope>NUCLEOTIDE SEQUENCE [LARGE SCALE GENOMIC DNA]</scope>
    <source>
        <strain evidence="2 3">G18</strain>
    </source>
</reference>
<evidence type="ECO:0000313" key="3">
    <source>
        <dbReference type="Proteomes" id="UP000229433"/>
    </source>
</evidence>
<dbReference type="AlphaFoldDB" id="A0A2G1VS35"/>
<dbReference type="RefSeq" id="WP_099645920.1">
    <property type="nucleotide sequence ID" value="NZ_KZ319290.1"/>
</dbReference>
<feature type="domain" description="Xylose isomerase-like TIM barrel" evidence="1">
    <location>
        <begin position="121"/>
        <end position="279"/>
    </location>
</feature>
<proteinExistence type="predicted"/>
<dbReference type="InterPro" id="IPR050312">
    <property type="entry name" value="IolE/XylAMocC-like"/>
</dbReference>
<keyword evidence="3" id="KW-1185">Reference proteome</keyword>
<dbReference type="InterPro" id="IPR036237">
    <property type="entry name" value="Xyl_isomerase-like_sf"/>
</dbReference>
<dbReference type="Gene3D" id="3.20.20.150">
    <property type="entry name" value="Divalent-metal-dependent TIM barrel enzymes"/>
    <property type="match status" value="1"/>
</dbReference>
<dbReference type="Pfam" id="PF01261">
    <property type="entry name" value="AP_endonuc_2"/>
    <property type="match status" value="1"/>
</dbReference>
<organism evidence="2 3">
    <name type="scientific">Leeuwenhoekiella nanhaiensis</name>
    <dbReference type="NCBI Taxonomy" id="1655491"/>
    <lineage>
        <taxon>Bacteria</taxon>
        <taxon>Pseudomonadati</taxon>
        <taxon>Bacteroidota</taxon>
        <taxon>Flavobacteriia</taxon>
        <taxon>Flavobacteriales</taxon>
        <taxon>Flavobacteriaceae</taxon>
        <taxon>Leeuwenhoekiella</taxon>
    </lineage>
</organism>
<evidence type="ECO:0000259" key="1">
    <source>
        <dbReference type="Pfam" id="PF01261"/>
    </source>
</evidence>
<protein>
    <submittedName>
        <fullName evidence="2">Sugar phosphate isomerase</fullName>
    </submittedName>
</protein>
<dbReference type="InterPro" id="IPR013022">
    <property type="entry name" value="Xyl_isomerase-like_TIM-brl"/>
</dbReference>
<dbReference type="SUPFAM" id="SSF51658">
    <property type="entry name" value="Xylose isomerase-like"/>
    <property type="match status" value="1"/>
</dbReference>
<dbReference type="OrthoDB" id="9798407at2"/>
<evidence type="ECO:0000313" key="2">
    <source>
        <dbReference type="EMBL" id="PHQ29420.1"/>
    </source>
</evidence>
<accession>A0A2G1VS35</accession>
<comment type="caution">
    <text evidence="2">The sequence shown here is derived from an EMBL/GenBank/DDBJ whole genome shotgun (WGS) entry which is preliminary data.</text>
</comment>